<protein>
    <submittedName>
        <fullName evidence="8">ATP-dependent Clp protease ATP-binding subunit ClpA</fullName>
    </submittedName>
</protein>
<evidence type="ECO:0000256" key="1">
    <source>
        <dbReference type="ARBA" id="ARBA00008675"/>
    </source>
</evidence>
<accession>A0ABY6F4T2</accession>
<dbReference type="PROSITE" id="PS00871">
    <property type="entry name" value="CLPAB_2"/>
    <property type="match status" value="1"/>
</dbReference>
<dbReference type="Gene3D" id="1.10.1780.10">
    <property type="entry name" value="Clp, N-terminal domain"/>
    <property type="match status" value="1"/>
</dbReference>
<dbReference type="PANTHER" id="PTHR11638:SF111">
    <property type="entry name" value="ATP-DEPENDENT CLP PROTEASE ATP-BINDING SUBUNIT CLPA"/>
    <property type="match status" value="1"/>
</dbReference>
<evidence type="ECO:0000256" key="2">
    <source>
        <dbReference type="ARBA" id="ARBA00022737"/>
    </source>
</evidence>
<dbReference type="InterPro" id="IPR036628">
    <property type="entry name" value="Clp_N_dom_sf"/>
</dbReference>
<dbReference type="Pfam" id="PF07724">
    <property type="entry name" value="AAA_2"/>
    <property type="match status" value="1"/>
</dbReference>
<dbReference type="Proteomes" id="UP001063782">
    <property type="component" value="Chromosome"/>
</dbReference>
<evidence type="ECO:0000259" key="7">
    <source>
        <dbReference type="PROSITE" id="PS51903"/>
    </source>
</evidence>
<dbReference type="Pfam" id="PF10431">
    <property type="entry name" value="ClpB_D2-small"/>
    <property type="match status" value="1"/>
</dbReference>
<dbReference type="InterPro" id="IPR001270">
    <property type="entry name" value="ClpA/B"/>
</dbReference>
<dbReference type="EMBL" id="CP089977">
    <property type="protein sequence ID" value="UXZ05101.1"/>
    <property type="molecule type" value="Genomic_DNA"/>
</dbReference>
<keyword evidence="2 6" id="KW-0677">Repeat</keyword>
<dbReference type="InterPro" id="IPR013461">
    <property type="entry name" value="ClpA"/>
</dbReference>
<keyword evidence="5" id="KW-0143">Chaperone</keyword>
<dbReference type="Pfam" id="PF17871">
    <property type="entry name" value="AAA_lid_9"/>
    <property type="match status" value="1"/>
</dbReference>
<dbReference type="CDD" id="cd00009">
    <property type="entry name" value="AAA"/>
    <property type="match status" value="1"/>
</dbReference>
<evidence type="ECO:0000256" key="5">
    <source>
        <dbReference type="ARBA" id="ARBA00023186"/>
    </source>
</evidence>
<dbReference type="CDD" id="cd19499">
    <property type="entry name" value="RecA-like_ClpB_Hsp104-like"/>
    <property type="match status" value="1"/>
</dbReference>
<dbReference type="InterPro" id="IPR003593">
    <property type="entry name" value="AAA+_ATPase"/>
</dbReference>
<dbReference type="InterPro" id="IPR041546">
    <property type="entry name" value="ClpA/ClpB_AAA_lid"/>
</dbReference>
<dbReference type="SMART" id="SM01086">
    <property type="entry name" value="ClpB_D2-small"/>
    <property type="match status" value="1"/>
</dbReference>
<dbReference type="Pfam" id="PF00004">
    <property type="entry name" value="AAA"/>
    <property type="match status" value="1"/>
</dbReference>
<dbReference type="InterPro" id="IPR003959">
    <property type="entry name" value="ATPase_AAA_core"/>
</dbReference>
<keyword evidence="3" id="KW-0547">Nucleotide-binding</keyword>
<dbReference type="Gene3D" id="3.40.50.300">
    <property type="entry name" value="P-loop containing nucleotide triphosphate hydrolases"/>
    <property type="match status" value="2"/>
</dbReference>
<dbReference type="PRINTS" id="PR00300">
    <property type="entry name" value="CLPPROTEASEA"/>
</dbReference>
<dbReference type="InterPro" id="IPR027417">
    <property type="entry name" value="P-loop_NTPase"/>
</dbReference>
<dbReference type="NCBIfam" id="TIGR02639">
    <property type="entry name" value="ClpA"/>
    <property type="match status" value="1"/>
</dbReference>
<proteinExistence type="inferred from homology"/>
<evidence type="ECO:0000256" key="3">
    <source>
        <dbReference type="ARBA" id="ARBA00022741"/>
    </source>
</evidence>
<dbReference type="RefSeq" id="WP_263076601.1">
    <property type="nucleotide sequence ID" value="NZ_CP089977.1"/>
</dbReference>
<sequence length="736" mass="82646">MFSPEFSAIHQSALDHAQRLGHSLMTSEHLLWHLLDDDKVSLVLKECQIEQEKIKEHLTNYFQDYLISKENVNPKPTKSVQRIIQRAIYQVQASQTQKLVAPSDVLVAIFKESDCFANQLLQDLGLDILMLTKTISQLDRQEFTEKLTQDDVAQETKINPLTAYTTNLNEQVQLGKIDPLVGRDDEIERAIQILCRRRKNNPLFVGDAGVGKTAIVEGLAWKIVHQQVPSLLAQTTIYSLDIGSLVAGTKFRGDFEKRIKNLLDILKNKPDVILFIDEIHMMIGAGASNDGNVDVSNLIKPALSRGELRCIGSTTFVEYRQLFEKDHALSRRFQKIDVKEPSVAEAIQILQGLKKYYENFHQVTYTDEAIETAVKLSVKHLHERFLPDKAIDVIDEAGAYLRLNPKDEQMVDSTLIETIIAKMARIPPSSIASDDKQQLAQLEHQLKQVIFGQDRAVEVLSDTIKLSKAGLGNPNKPIGSFLFTGPTGVGKTELAKQLAFMLGVEFVRFDMSEYMESHTASRLIGAPPGYVGYDQGGLLTEKIQQFPHCVLLLDELEKAHPDVFNLLLQVMDNGMLTDNNGRTVSFRQVILIMTSNVGADSISRQSMGFTEQNHQHDNGEAIKRTFTPEFRNRLDAMVNFEPLSPMVMDFVVDKFVSELQEMLLAKNVVLTVDKTAREYLAKHGYDRLMGARPMARLIQDKLKKPLASMILFGELADGGQVSVLLDEAGEISFKVS</sequence>
<name>A0ABY6F4T2_9GAMM</name>
<feature type="domain" description="Clp R" evidence="7">
    <location>
        <begin position="1"/>
        <end position="141"/>
    </location>
</feature>
<reference evidence="8" key="1">
    <citation type="submission" date="2021-12" db="EMBL/GenBank/DDBJ databases">
        <title>taxonomy of Moraxella sp. ZY201224.</title>
        <authorList>
            <person name="Li F."/>
        </authorList>
    </citation>
    <scope>NUCLEOTIDE SEQUENCE</scope>
    <source>
        <strain evidence="8">ZY201224</strain>
    </source>
</reference>
<dbReference type="PROSITE" id="PS51903">
    <property type="entry name" value="CLP_R"/>
    <property type="match status" value="1"/>
</dbReference>
<evidence type="ECO:0000313" key="8">
    <source>
        <dbReference type="EMBL" id="UXZ05101.1"/>
    </source>
</evidence>
<keyword evidence="4 8" id="KW-0067">ATP-binding</keyword>
<dbReference type="Gene3D" id="1.10.8.60">
    <property type="match status" value="2"/>
</dbReference>
<keyword evidence="8" id="KW-0645">Protease</keyword>
<dbReference type="Pfam" id="PF02861">
    <property type="entry name" value="Clp_N"/>
    <property type="match status" value="1"/>
</dbReference>
<keyword evidence="9" id="KW-1185">Reference proteome</keyword>
<dbReference type="SUPFAM" id="SSF81923">
    <property type="entry name" value="Double Clp-N motif"/>
    <property type="match status" value="1"/>
</dbReference>
<dbReference type="GO" id="GO:0008233">
    <property type="term" value="F:peptidase activity"/>
    <property type="evidence" value="ECO:0007669"/>
    <property type="project" value="UniProtKB-KW"/>
</dbReference>
<comment type="similarity">
    <text evidence="1">Belongs to the ClpA/ClpB family.</text>
</comment>
<dbReference type="SMART" id="SM00382">
    <property type="entry name" value="AAA"/>
    <property type="match status" value="2"/>
</dbReference>
<dbReference type="SUPFAM" id="SSF52540">
    <property type="entry name" value="P-loop containing nucleoside triphosphate hydrolases"/>
    <property type="match status" value="2"/>
</dbReference>
<dbReference type="PANTHER" id="PTHR11638">
    <property type="entry name" value="ATP-DEPENDENT CLP PROTEASE"/>
    <property type="match status" value="1"/>
</dbReference>
<evidence type="ECO:0000256" key="4">
    <source>
        <dbReference type="ARBA" id="ARBA00022840"/>
    </source>
</evidence>
<gene>
    <name evidence="8" type="primary">clpA</name>
    <name evidence="8" type="ORF">LU297_01200</name>
</gene>
<evidence type="ECO:0000313" key="9">
    <source>
        <dbReference type="Proteomes" id="UP001063782"/>
    </source>
</evidence>
<dbReference type="InterPro" id="IPR028299">
    <property type="entry name" value="ClpA/B_CS2"/>
</dbReference>
<keyword evidence="8" id="KW-0378">Hydrolase</keyword>
<dbReference type="GO" id="GO:0006508">
    <property type="term" value="P:proteolysis"/>
    <property type="evidence" value="ECO:0007669"/>
    <property type="project" value="UniProtKB-KW"/>
</dbReference>
<organism evidence="8 9">
    <name type="scientific">Moraxella nasicaprae</name>
    <dbReference type="NCBI Taxonomy" id="2904122"/>
    <lineage>
        <taxon>Bacteria</taxon>
        <taxon>Pseudomonadati</taxon>
        <taxon>Pseudomonadota</taxon>
        <taxon>Gammaproteobacteria</taxon>
        <taxon>Moraxellales</taxon>
        <taxon>Moraxellaceae</taxon>
        <taxon>Moraxella</taxon>
    </lineage>
</organism>
<dbReference type="InterPro" id="IPR004176">
    <property type="entry name" value="Clp_R_N"/>
</dbReference>
<dbReference type="GO" id="GO:0005524">
    <property type="term" value="F:ATP binding"/>
    <property type="evidence" value="ECO:0007669"/>
    <property type="project" value="UniProtKB-KW"/>
</dbReference>
<dbReference type="InterPro" id="IPR050130">
    <property type="entry name" value="ClpA_ClpB"/>
</dbReference>
<dbReference type="InterPro" id="IPR019489">
    <property type="entry name" value="Clp_ATPase_C"/>
</dbReference>
<evidence type="ECO:0000256" key="6">
    <source>
        <dbReference type="PROSITE-ProRule" id="PRU01251"/>
    </source>
</evidence>